<dbReference type="EMBL" id="JBHSWE010000001">
    <property type="protein sequence ID" value="MFC6673037.1"/>
    <property type="molecule type" value="Genomic_DNA"/>
</dbReference>
<name>A0ABW2A6J7_9GAMM</name>
<dbReference type="PIRSF" id="PIRSF005578">
    <property type="entry name" value="TlyA"/>
    <property type="match status" value="1"/>
</dbReference>
<comment type="similarity">
    <text evidence="2">Belongs to the TlyA family.</text>
</comment>
<dbReference type="InterPro" id="IPR029063">
    <property type="entry name" value="SAM-dependent_MTases_sf"/>
</dbReference>
<evidence type="ECO:0000256" key="1">
    <source>
        <dbReference type="ARBA" id="ARBA00022884"/>
    </source>
</evidence>
<dbReference type="Gene3D" id="3.40.50.150">
    <property type="entry name" value="Vaccinia Virus protein VP39"/>
    <property type="match status" value="1"/>
</dbReference>
<dbReference type="GO" id="GO:0008168">
    <property type="term" value="F:methyltransferase activity"/>
    <property type="evidence" value="ECO:0007669"/>
    <property type="project" value="UniProtKB-KW"/>
</dbReference>
<dbReference type="InterPro" id="IPR004538">
    <property type="entry name" value="Hemolysin_A/TlyA"/>
</dbReference>
<dbReference type="InterPro" id="IPR047048">
    <property type="entry name" value="TlyA"/>
</dbReference>
<dbReference type="SUPFAM" id="SSF53335">
    <property type="entry name" value="S-adenosyl-L-methionine-dependent methyltransferases"/>
    <property type="match status" value="1"/>
</dbReference>
<dbReference type="PANTHER" id="PTHR32319:SF0">
    <property type="entry name" value="BACTERIAL HEMOLYSIN-LIKE PROTEIN"/>
    <property type="match status" value="1"/>
</dbReference>
<reference evidence="7" key="1">
    <citation type="journal article" date="2019" name="Int. J. Syst. Evol. Microbiol.">
        <title>The Global Catalogue of Microorganisms (GCM) 10K type strain sequencing project: providing services to taxonomists for standard genome sequencing and annotation.</title>
        <authorList>
            <consortium name="The Broad Institute Genomics Platform"/>
            <consortium name="The Broad Institute Genome Sequencing Center for Infectious Disease"/>
            <person name="Wu L."/>
            <person name="Ma J."/>
        </authorList>
    </citation>
    <scope>NUCLEOTIDE SEQUENCE [LARGE SCALE GENOMIC DNA]</scope>
    <source>
        <strain evidence="7">NBRC 111756</strain>
    </source>
</reference>
<evidence type="ECO:0000256" key="3">
    <source>
        <dbReference type="PROSITE-ProRule" id="PRU00182"/>
    </source>
</evidence>
<feature type="domain" description="RNA-binding S4" evidence="4">
    <location>
        <begin position="2"/>
        <end position="30"/>
    </location>
</feature>
<comment type="caution">
    <text evidence="6">The sequence shown here is derived from an EMBL/GenBank/DDBJ whole genome shotgun (WGS) entry which is preliminary data.</text>
</comment>
<evidence type="ECO:0000259" key="5">
    <source>
        <dbReference type="Pfam" id="PF01728"/>
    </source>
</evidence>
<dbReference type="Pfam" id="PF01728">
    <property type="entry name" value="FtsJ"/>
    <property type="match status" value="1"/>
</dbReference>
<dbReference type="PANTHER" id="PTHR32319">
    <property type="entry name" value="BACTERIAL HEMOLYSIN-LIKE PROTEIN"/>
    <property type="match status" value="1"/>
</dbReference>
<keyword evidence="6" id="KW-0489">Methyltransferase</keyword>
<feature type="domain" description="Ribosomal RNA methyltransferase FtsJ" evidence="5">
    <location>
        <begin position="63"/>
        <end position="249"/>
    </location>
</feature>
<evidence type="ECO:0000256" key="2">
    <source>
        <dbReference type="ARBA" id="ARBA00029460"/>
    </source>
</evidence>
<dbReference type="Gene3D" id="3.10.290.10">
    <property type="entry name" value="RNA-binding S4 domain"/>
    <property type="match status" value="1"/>
</dbReference>
<protein>
    <submittedName>
        <fullName evidence="6">TlyA family RNA methyltransferase</fullName>
    </submittedName>
</protein>
<evidence type="ECO:0000259" key="4">
    <source>
        <dbReference type="Pfam" id="PF01479"/>
    </source>
</evidence>
<dbReference type="Pfam" id="PF01479">
    <property type="entry name" value="S4"/>
    <property type="match status" value="1"/>
</dbReference>
<dbReference type="Proteomes" id="UP001596422">
    <property type="component" value="Unassembled WGS sequence"/>
</dbReference>
<dbReference type="InterPro" id="IPR002942">
    <property type="entry name" value="S4_RNA-bd"/>
</dbReference>
<keyword evidence="6" id="KW-0808">Transferase</keyword>
<sequence>MQRIDMLLVERSLASSRTHAQRLIKDGRVRAQAGADWQAITKPGLKLPCDTPLEVEADPQDRFVSRGALKLQGALAHSGLDVTGMVALDVGQSTGGFTDCLLQAGAALVVGVEVGHDQLAPQLRQDPRVVCYEGMNARDLPAETLLPHSPDGGGFDLAVMDVSFISQTKILPSLAPLIRPGGRLISLVKPQFEVGPGGIGKGGIVRDSRLYEQVEVEVSGCCKGLGLRVENYLASPIKGGDGNTEFLLLAVKNDDR</sequence>
<dbReference type="PROSITE" id="PS50889">
    <property type="entry name" value="S4"/>
    <property type="match status" value="1"/>
</dbReference>
<dbReference type="InterPro" id="IPR036986">
    <property type="entry name" value="S4_RNA-bd_sf"/>
</dbReference>
<keyword evidence="7" id="KW-1185">Reference proteome</keyword>
<evidence type="ECO:0000313" key="7">
    <source>
        <dbReference type="Proteomes" id="UP001596422"/>
    </source>
</evidence>
<gene>
    <name evidence="6" type="ORF">ACFQDL_25320</name>
</gene>
<dbReference type="GO" id="GO:0032259">
    <property type="term" value="P:methylation"/>
    <property type="evidence" value="ECO:0007669"/>
    <property type="project" value="UniProtKB-KW"/>
</dbReference>
<dbReference type="InterPro" id="IPR002877">
    <property type="entry name" value="RNA_MeTrfase_FtsJ_dom"/>
</dbReference>
<dbReference type="NCBIfam" id="TIGR00478">
    <property type="entry name" value="tly"/>
    <property type="match status" value="1"/>
</dbReference>
<organism evidence="6 7">
    <name type="scientific">Marinobacterium aestuariivivens</name>
    <dbReference type="NCBI Taxonomy" id="1698799"/>
    <lineage>
        <taxon>Bacteria</taxon>
        <taxon>Pseudomonadati</taxon>
        <taxon>Pseudomonadota</taxon>
        <taxon>Gammaproteobacteria</taxon>
        <taxon>Oceanospirillales</taxon>
        <taxon>Oceanospirillaceae</taxon>
        <taxon>Marinobacterium</taxon>
    </lineage>
</organism>
<keyword evidence="1 3" id="KW-0694">RNA-binding</keyword>
<evidence type="ECO:0000313" key="6">
    <source>
        <dbReference type="EMBL" id="MFC6673037.1"/>
    </source>
</evidence>
<proteinExistence type="inferred from homology"/>
<accession>A0ABW2A6J7</accession>
<dbReference type="SUPFAM" id="SSF55174">
    <property type="entry name" value="Alpha-L RNA-binding motif"/>
    <property type="match status" value="1"/>
</dbReference>
<dbReference type="RefSeq" id="WP_379911435.1">
    <property type="nucleotide sequence ID" value="NZ_JBHSWE010000001.1"/>
</dbReference>
<dbReference type="CDD" id="cd00165">
    <property type="entry name" value="S4"/>
    <property type="match status" value="1"/>
</dbReference>
<dbReference type="CDD" id="cd02440">
    <property type="entry name" value="AdoMet_MTases"/>
    <property type="match status" value="1"/>
</dbReference>